<feature type="region of interest" description="Disordered" evidence="1">
    <location>
        <begin position="175"/>
        <end position="205"/>
    </location>
</feature>
<name>A0A554XF92_9BURK</name>
<proteinExistence type="predicted"/>
<dbReference type="Proteomes" id="UP000318294">
    <property type="component" value="Unassembled WGS sequence"/>
</dbReference>
<protein>
    <submittedName>
        <fullName evidence="3">Phasin: phasin family protein</fullName>
    </submittedName>
</protein>
<sequence>MLTPEQLAAAHKANIEMLFGLTRQALEGVERLVELNLQATRAALRDAAGETDALLSAKDVQELLQRQAALLQPMAEKSLAYSRQLYEIAASTYEAFAQATQHNLGDAQHKVEAVVDNIARNAPAGSETAVAAMRHAVQAAAVAMETVQKAMQQASALAQTNVEHLTQQAQQWQQAAASAATAAASNAAPSAGRTGARARRSPNNA</sequence>
<dbReference type="Pfam" id="PF09361">
    <property type="entry name" value="Phasin_2"/>
    <property type="match status" value="1"/>
</dbReference>
<feature type="compositionally biased region" description="Low complexity" evidence="1">
    <location>
        <begin position="175"/>
        <end position="195"/>
    </location>
</feature>
<feature type="domain" description="Phasin" evidence="2">
    <location>
        <begin position="5"/>
        <end position="101"/>
    </location>
</feature>
<evidence type="ECO:0000256" key="1">
    <source>
        <dbReference type="SAM" id="MobiDB-lite"/>
    </source>
</evidence>
<dbReference type="InterPro" id="IPR018968">
    <property type="entry name" value="Phasin"/>
</dbReference>
<keyword evidence="4" id="KW-1185">Reference proteome</keyword>
<evidence type="ECO:0000313" key="3">
    <source>
        <dbReference type="EMBL" id="TSE34503.1"/>
    </source>
</evidence>
<evidence type="ECO:0000259" key="2">
    <source>
        <dbReference type="Pfam" id="PF09361"/>
    </source>
</evidence>
<comment type="caution">
    <text evidence="3">The sequence shown here is derived from an EMBL/GenBank/DDBJ whole genome shotgun (WGS) entry which is preliminary data.</text>
</comment>
<dbReference type="AlphaFoldDB" id="A0A554XF92"/>
<gene>
    <name evidence="3" type="ORF">Tchar_01374</name>
</gene>
<reference evidence="3 4" key="1">
    <citation type="submission" date="2019-07" db="EMBL/GenBank/DDBJ databases">
        <title>Tepidimonas charontis SPSP-6 draft genome.</title>
        <authorList>
            <person name="Da Costa M.S."/>
            <person name="Froufe H.J.C."/>
            <person name="Egas C."/>
            <person name="Albuquerque L."/>
        </authorList>
    </citation>
    <scope>NUCLEOTIDE SEQUENCE [LARGE SCALE GENOMIC DNA]</scope>
    <source>
        <strain evidence="3 4">SPSP-6</strain>
    </source>
</reference>
<dbReference type="EMBL" id="VJON01000018">
    <property type="protein sequence ID" value="TSE34503.1"/>
    <property type="molecule type" value="Genomic_DNA"/>
</dbReference>
<organism evidence="3 4">
    <name type="scientific">Tepidimonas charontis</name>
    <dbReference type="NCBI Taxonomy" id="2267262"/>
    <lineage>
        <taxon>Bacteria</taxon>
        <taxon>Pseudomonadati</taxon>
        <taxon>Pseudomonadota</taxon>
        <taxon>Betaproteobacteria</taxon>
        <taxon>Burkholderiales</taxon>
        <taxon>Tepidimonas</taxon>
    </lineage>
</organism>
<accession>A0A554XF92</accession>
<dbReference type="InterPro" id="IPR010127">
    <property type="entry name" value="Phasin_subfam-1"/>
</dbReference>
<feature type="compositionally biased region" description="Basic residues" evidence="1">
    <location>
        <begin position="196"/>
        <end position="205"/>
    </location>
</feature>
<evidence type="ECO:0000313" key="4">
    <source>
        <dbReference type="Proteomes" id="UP000318294"/>
    </source>
</evidence>
<dbReference type="NCBIfam" id="TIGR01841">
    <property type="entry name" value="phasin"/>
    <property type="match status" value="1"/>
</dbReference>